<evidence type="ECO:0000256" key="7">
    <source>
        <dbReference type="ARBA" id="ARBA00022723"/>
    </source>
</evidence>
<keyword evidence="7" id="KW-0479">Metal-binding</keyword>
<dbReference type="GO" id="GO:0016020">
    <property type="term" value="C:membrane"/>
    <property type="evidence" value="ECO:0007669"/>
    <property type="project" value="UniProtKB-SubCell"/>
</dbReference>
<protein>
    <recommendedName>
        <fullName evidence="4">RING-type E3 ubiquitin transferase</fullName>
        <ecNumber evidence="4">2.3.2.27</ecNumber>
    </recommendedName>
</protein>
<evidence type="ECO:0000256" key="12">
    <source>
        <dbReference type="ARBA" id="ARBA00022989"/>
    </source>
</evidence>
<comment type="caution">
    <text evidence="17">The sequence shown here is derived from an EMBL/GenBank/DDBJ whole genome shotgun (WGS) entry which is preliminary data.</text>
</comment>
<feature type="domain" description="Wall-associated receptor kinase galacturonan-binding" evidence="16">
    <location>
        <begin position="37"/>
        <end position="91"/>
    </location>
</feature>
<feature type="signal peptide" evidence="15">
    <location>
        <begin position="1"/>
        <end position="23"/>
    </location>
</feature>
<evidence type="ECO:0000256" key="10">
    <source>
        <dbReference type="ARBA" id="ARBA00022786"/>
    </source>
</evidence>
<keyword evidence="12" id="KW-1133">Transmembrane helix</keyword>
<keyword evidence="18" id="KW-1185">Reference proteome</keyword>
<evidence type="ECO:0000256" key="13">
    <source>
        <dbReference type="ARBA" id="ARBA00023136"/>
    </source>
</evidence>
<evidence type="ECO:0000313" key="17">
    <source>
        <dbReference type="EMBL" id="VVA96333.1"/>
    </source>
</evidence>
<feature type="unsure residue" description="D or N" evidence="17">
    <location>
        <position position="61"/>
    </location>
</feature>
<dbReference type="Proteomes" id="UP000489600">
    <property type="component" value="Unassembled WGS sequence"/>
</dbReference>
<dbReference type="GO" id="GO:0061630">
    <property type="term" value="F:ubiquitin protein ligase activity"/>
    <property type="evidence" value="ECO:0007669"/>
    <property type="project" value="UniProtKB-EC"/>
</dbReference>
<feature type="chain" id="PRO_5021787340" description="RING-type E3 ubiquitin transferase" evidence="15">
    <location>
        <begin position="24"/>
        <end position="208"/>
    </location>
</feature>
<evidence type="ECO:0000256" key="15">
    <source>
        <dbReference type="SAM" id="SignalP"/>
    </source>
</evidence>
<reference evidence="17" key="1">
    <citation type="submission" date="2019-07" db="EMBL/GenBank/DDBJ databases">
        <authorList>
            <person name="Dittberner H."/>
        </authorList>
    </citation>
    <scope>NUCLEOTIDE SEQUENCE [LARGE SCALE GENOMIC DNA]</scope>
</reference>
<evidence type="ECO:0000256" key="11">
    <source>
        <dbReference type="ARBA" id="ARBA00022833"/>
    </source>
</evidence>
<keyword evidence="5" id="KW-0808">Transferase</keyword>
<dbReference type="PANTHER" id="PTHR46279:SF14">
    <property type="entry name" value="RING-H2 FINGER PROTEIN ATL20-RELATED"/>
    <property type="match status" value="1"/>
</dbReference>
<keyword evidence="6" id="KW-0812">Transmembrane</keyword>
<sequence>MTLSKQVFPLLLFSLFNFPLLHASNPRKCSSYYDSLRCGRFEDPIRFPFCGHTGFNLHCTDLNKTVLELPMSGIFLVDEIKYAKQQILINDPRKCLVKRLLTFNISGTPFSHRLNVDYTFLTCPKEVVMPSWYPPIPCLSNSTFSFFATSNLALANSMLPSYQVVKRVDVPASWLFQESIFSSSINYASLLLEWDSPNCKSCGMANMR</sequence>
<dbReference type="InterPro" id="IPR025287">
    <property type="entry name" value="WAK_GUB"/>
</dbReference>
<dbReference type="EC" id="2.3.2.27" evidence="4"/>
<comment type="catalytic activity">
    <reaction evidence="1">
        <text>S-ubiquitinyl-[E2 ubiquitin-conjugating enzyme]-L-cysteine + [acceptor protein]-L-lysine = [E2 ubiquitin-conjugating enzyme]-L-cysteine + N(6)-ubiquitinyl-[acceptor protein]-L-lysine.</text>
        <dbReference type="EC" id="2.3.2.27"/>
    </reaction>
</comment>
<evidence type="ECO:0000256" key="4">
    <source>
        <dbReference type="ARBA" id="ARBA00012483"/>
    </source>
</evidence>
<keyword evidence="9" id="KW-0863">Zinc-finger</keyword>
<evidence type="ECO:0000256" key="14">
    <source>
        <dbReference type="ARBA" id="ARBA00024209"/>
    </source>
</evidence>
<dbReference type="Pfam" id="PF13947">
    <property type="entry name" value="GUB_WAK_bind"/>
    <property type="match status" value="1"/>
</dbReference>
<keyword evidence="13" id="KW-0472">Membrane</keyword>
<dbReference type="EMBL" id="CABITT030000003">
    <property type="protein sequence ID" value="VVA96333.1"/>
    <property type="molecule type" value="Genomic_DNA"/>
</dbReference>
<evidence type="ECO:0000256" key="6">
    <source>
        <dbReference type="ARBA" id="ARBA00022692"/>
    </source>
</evidence>
<dbReference type="AlphaFoldDB" id="A0A565B4Q3"/>
<dbReference type="GO" id="GO:0030247">
    <property type="term" value="F:polysaccharide binding"/>
    <property type="evidence" value="ECO:0007669"/>
    <property type="project" value="InterPro"/>
</dbReference>
<evidence type="ECO:0000256" key="9">
    <source>
        <dbReference type="ARBA" id="ARBA00022771"/>
    </source>
</evidence>
<gene>
    <name evidence="17" type="ORF">ANE_LOCUS6778</name>
</gene>
<evidence type="ECO:0000259" key="16">
    <source>
        <dbReference type="Pfam" id="PF13947"/>
    </source>
</evidence>
<comment type="pathway">
    <text evidence="3">Protein modification; protein ubiquitination.</text>
</comment>
<accession>A0A565B4Q3</accession>
<keyword evidence="10" id="KW-0833">Ubl conjugation pathway</keyword>
<evidence type="ECO:0000256" key="5">
    <source>
        <dbReference type="ARBA" id="ARBA00022679"/>
    </source>
</evidence>
<keyword evidence="8 15" id="KW-0732">Signal</keyword>
<evidence type="ECO:0000256" key="1">
    <source>
        <dbReference type="ARBA" id="ARBA00000900"/>
    </source>
</evidence>
<dbReference type="InterPro" id="IPR046948">
    <property type="entry name" value="ATL20-22-like"/>
</dbReference>
<evidence type="ECO:0000256" key="8">
    <source>
        <dbReference type="ARBA" id="ARBA00022729"/>
    </source>
</evidence>
<evidence type="ECO:0000313" key="18">
    <source>
        <dbReference type="Proteomes" id="UP000489600"/>
    </source>
</evidence>
<organism evidence="17 18">
    <name type="scientific">Arabis nemorensis</name>
    <dbReference type="NCBI Taxonomy" id="586526"/>
    <lineage>
        <taxon>Eukaryota</taxon>
        <taxon>Viridiplantae</taxon>
        <taxon>Streptophyta</taxon>
        <taxon>Embryophyta</taxon>
        <taxon>Tracheophyta</taxon>
        <taxon>Spermatophyta</taxon>
        <taxon>Magnoliopsida</taxon>
        <taxon>eudicotyledons</taxon>
        <taxon>Gunneridae</taxon>
        <taxon>Pentapetalae</taxon>
        <taxon>rosids</taxon>
        <taxon>malvids</taxon>
        <taxon>Brassicales</taxon>
        <taxon>Brassicaceae</taxon>
        <taxon>Arabideae</taxon>
        <taxon>Arabis</taxon>
    </lineage>
</organism>
<dbReference type="GO" id="GO:0008270">
    <property type="term" value="F:zinc ion binding"/>
    <property type="evidence" value="ECO:0007669"/>
    <property type="project" value="UniProtKB-KW"/>
</dbReference>
<comment type="similarity">
    <text evidence="14">Belongs to the RING-type zinc finger family. ATL subfamily.</text>
</comment>
<proteinExistence type="inferred from homology"/>
<evidence type="ECO:0000256" key="3">
    <source>
        <dbReference type="ARBA" id="ARBA00004906"/>
    </source>
</evidence>
<keyword evidence="11" id="KW-0862">Zinc</keyword>
<evidence type="ECO:0000256" key="2">
    <source>
        <dbReference type="ARBA" id="ARBA00004167"/>
    </source>
</evidence>
<comment type="subcellular location">
    <subcellularLocation>
        <location evidence="2">Membrane</location>
        <topology evidence="2">Single-pass membrane protein</topology>
    </subcellularLocation>
</comment>
<name>A0A565B4Q3_9BRAS</name>
<dbReference type="OrthoDB" id="8062037at2759"/>
<dbReference type="PANTHER" id="PTHR46279">
    <property type="entry name" value="RING/U-BOX SUPERFAMILY PROTEIN"/>
    <property type="match status" value="1"/>
</dbReference>